<dbReference type="PANTHER" id="PTHR11606">
    <property type="entry name" value="GLUTAMATE DEHYDROGENASE"/>
    <property type="match status" value="1"/>
</dbReference>
<dbReference type="GO" id="GO:0004352">
    <property type="term" value="F:glutamate dehydrogenase (NAD+) activity"/>
    <property type="evidence" value="ECO:0007669"/>
    <property type="project" value="TreeGrafter"/>
</dbReference>
<evidence type="ECO:0000256" key="6">
    <source>
        <dbReference type="PIRSR" id="PIRSR000185-2"/>
    </source>
</evidence>
<dbReference type="Gene3D" id="3.40.50.720">
    <property type="entry name" value="NAD(P)-binding Rossmann-like Domain"/>
    <property type="match status" value="1"/>
</dbReference>
<feature type="site" description="Important for catalysis" evidence="7">
    <location>
        <position position="155"/>
    </location>
</feature>
<evidence type="ECO:0000313" key="10">
    <source>
        <dbReference type="EMBL" id="QEH37561.1"/>
    </source>
</evidence>
<feature type="binding site" evidence="6">
    <location>
        <position position="79"/>
    </location>
    <ligand>
        <name>substrate</name>
    </ligand>
</feature>
<keyword evidence="11" id="KW-1185">Reference proteome</keyword>
<protein>
    <recommendedName>
        <fullName evidence="4">Glutamate dehydrogenase</fullName>
    </recommendedName>
</protein>
<dbReference type="InterPro" id="IPR033524">
    <property type="entry name" value="Glu/Leu/Phe/Val_DH_AS"/>
</dbReference>
<feature type="active site" description="Proton donor" evidence="5">
    <location>
        <position position="115"/>
    </location>
</feature>
<sequence>MPPLLRYPGTVLAMQAFEATNHYFDEAARLLDLSENIRTLLITPDREVRVEVVIEMDSGQIGNFIGYRVQHDNARGPFKGGLRYHPLVDQDEARSLASLMTWKTALVDLPYGGAKGGINCDPNKLSRGEMERLTRRFIEKIHDVIGPVKDIPAPDMGTDAQVMAWIMNEYSKYEGFNPACVTGKPVEFHGSLGREAATGYGVAIIAREVLARRKASVGGTTFAIQGYGNVGSHTARFLSQQGAKIVAVSDAYGAICNLNGIDIPALDEHVAVARKVVGFKGGEPTTNEHLLKMPVDVLIPAALGGVFDREMAQAVQAKLIIEAANGPTWPEADEVFKARGIPVVPDILANSGGVIVSYFEWVQNLQHFRWPLERIQSEEQSRMVAAFHEVYDLAEHLKVSLRTAAFYLAITRVSRAHALGGI</sequence>
<dbReference type="PIRSF" id="PIRSF000185">
    <property type="entry name" value="Glu_DH"/>
    <property type="match status" value="1"/>
</dbReference>
<dbReference type="InterPro" id="IPR014362">
    <property type="entry name" value="Glu_DH"/>
</dbReference>
<evidence type="ECO:0000256" key="8">
    <source>
        <dbReference type="RuleBase" id="RU004417"/>
    </source>
</evidence>
<dbReference type="Gene3D" id="3.40.50.10860">
    <property type="entry name" value="Leucine Dehydrogenase, chain A, domain 1"/>
    <property type="match status" value="1"/>
</dbReference>
<dbReference type="AlphaFoldDB" id="A0A5B9WC91"/>
<dbReference type="InterPro" id="IPR006095">
    <property type="entry name" value="Glu/Leu/Phe/Val/Trp_DH"/>
</dbReference>
<dbReference type="SUPFAM" id="SSF51735">
    <property type="entry name" value="NAD(P)-binding Rossmann-fold domains"/>
    <property type="match status" value="1"/>
</dbReference>
<feature type="binding site" evidence="6">
    <location>
        <position position="357"/>
    </location>
    <ligand>
        <name>substrate</name>
    </ligand>
</feature>
<evidence type="ECO:0000256" key="1">
    <source>
        <dbReference type="ARBA" id="ARBA00006382"/>
    </source>
</evidence>
<dbReference type="InterPro" id="IPR006097">
    <property type="entry name" value="Glu/Leu/Phe/Val/Trp_DH_dimer"/>
</dbReference>
<proteinExistence type="inferred from homology"/>
<feature type="binding site" evidence="6">
    <location>
        <position position="229"/>
    </location>
    <ligand>
        <name>NAD(+)</name>
        <dbReference type="ChEBI" id="CHEBI:57540"/>
    </ligand>
</feature>
<keyword evidence="3 6" id="KW-0520">NAD</keyword>
<dbReference type="GO" id="GO:0006538">
    <property type="term" value="P:L-glutamate catabolic process"/>
    <property type="evidence" value="ECO:0007669"/>
    <property type="project" value="TreeGrafter"/>
</dbReference>
<keyword evidence="6" id="KW-0547">Nucleotide-binding</keyword>
<evidence type="ECO:0000256" key="2">
    <source>
        <dbReference type="ARBA" id="ARBA00023002"/>
    </source>
</evidence>
<dbReference type="EMBL" id="CP042997">
    <property type="protein sequence ID" value="QEH37561.1"/>
    <property type="molecule type" value="Genomic_DNA"/>
</dbReference>
<dbReference type="InterPro" id="IPR046346">
    <property type="entry name" value="Aminoacid_DH-like_N_sf"/>
</dbReference>
<comment type="similarity">
    <text evidence="1 4 8">Belongs to the Glu/Leu/Phe/Val dehydrogenases family.</text>
</comment>
<evidence type="ECO:0000256" key="4">
    <source>
        <dbReference type="PIRNR" id="PIRNR000185"/>
    </source>
</evidence>
<dbReference type="InterPro" id="IPR006096">
    <property type="entry name" value="Glu/Leu/Phe/Val/Trp_DH_C"/>
</dbReference>
<dbReference type="InterPro" id="IPR036291">
    <property type="entry name" value="NAD(P)-bd_dom_sf"/>
</dbReference>
<dbReference type="PRINTS" id="PR00082">
    <property type="entry name" value="GLFDHDRGNASE"/>
</dbReference>
<dbReference type="FunFam" id="3.40.50.10860:FF:000003">
    <property type="entry name" value="Glutamate dehydrogenase"/>
    <property type="match status" value="1"/>
</dbReference>
<dbReference type="Pfam" id="PF00208">
    <property type="entry name" value="ELFV_dehydrog"/>
    <property type="match status" value="1"/>
</dbReference>
<keyword evidence="2 4" id="KW-0560">Oxidoreductase</keyword>
<feature type="domain" description="Glutamate/phenylalanine/leucine/valine/L-tryptophan dehydrogenase C-terminal" evidence="9">
    <location>
        <begin position="191"/>
        <end position="421"/>
    </location>
</feature>
<dbReference type="CDD" id="cd01076">
    <property type="entry name" value="NAD_bind_1_Glu_DH"/>
    <property type="match status" value="1"/>
</dbReference>
<evidence type="ECO:0000256" key="3">
    <source>
        <dbReference type="ARBA" id="ARBA00023027"/>
    </source>
</evidence>
<feature type="binding site" evidence="6">
    <location>
        <position position="103"/>
    </location>
    <ligand>
        <name>substrate</name>
    </ligand>
</feature>
<evidence type="ECO:0000313" key="11">
    <source>
        <dbReference type="Proteomes" id="UP000324233"/>
    </source>
</evidence>
<reference evidence="10 11" key="1">
    <citation type="submission" date="2019-08" db="EMBL/GenBank/DDBJ databases">
        <title>Deep-cultivation of Planctomycetes and their phenomic and genomic characterization uncovers novel biology.</title>
        <authorList>
            <person name="Wiegand S."/>
            <person name="Jogler M."/>
            <person name="Boedeker C."/>
            <person name="Pinto D."/>
            <person name="Vollmers J."/>
            <person name="Rivas-Marin E."/>
            <person name="Kohn T."/>
            <person name="Peeters S.H."/>
            <person name="Heuer A."/>
            <person name="Rast P."/>
            <person name="Oberbeckmann S."/>
            <person name="Bunk B."/>
            <person name="Jeske O."/>
            <person name="Meyerdierks A."/>
            <person name="Storesund J.E."/>
            <person name="Kallscheuer N."/>
            <person name="Luecker S."/>
            <person name="Lage O.M."/>
            <person name="Pohl T."/>
            <person name="Merkel B.J."/>
            <person name="Hornburger P."/>
            <person name="Mueller R.-W."/>
            <person name="Bruemmer F."/>
            <person name="Labrenz M."/>
            <person name="Spormann A.M."/>
            <person name="Op den Camp H."/>
            <person name="Overmann J."/>
            <person name="Amann R."/>
            <person name="Jetten M.S.M."/>
            <person name="Mascher T."/>
            <person name="Medema M.H."/>
            <person name="Devos D.P."/>
            <person name="Kaster A.-K."/>
            <person name="Ovreas L."/>
            <person name="Rohde M."/>
            <person name="Galperin M.Y."/>
            <person name="Jogler C."/>
        </authorList>
    </citation>
    <scope>NUCLEOTIDE SEQUENCE [LARGE SCALE GENOMIC DNA]</scope>
    <source>
        <strain evidence="10 11">OJF2</strain>
    </source>
</reference>
<organism evidence="10 11">
    <name type="scientific">Aquisphaera giovannonii</name>
    <dbReference type="NCBI Taxonomy" id="406548"/>
    <lineage>
        <taxon>Bacteria</taxon>
        <taxon>Pseudomonadati</taxon>
        <taxon>Planctomycetota</taxon>
        <taxon>Planctomycetia</taxon>
        <taxon>Isosphaerales</taxon>
        <taxon>Isosphaeraceae</taxon>
        <taxon>Aquisphaera</taxon>
    </lineage>
</organism>
<evidence type="ECO:0000259" key="9">
    <source>
        <dbReference type="SMART" id="SM00839"/>
    </source>
</evidence>
<evidence type="ECO:0000256" key="7">
    <source>
        <dbReference type="PIRSR" id="PIRSR000185-3"/>
    </source>
</evidence>
<dbReference type="InterPro" id="IPR033922">
    <property type="entry name" value="NAD_bind_Glu_DH"/>
</dbReference>
<dbReference type="PANTHER" id="PTHR11606:SF24">
    <property type="entry name" value="NAD-SPECIFIC GLUTAMATE DEHYDROGENASE"/>
    <property type="match status" value="1"/>
</dbReference>
<name>A0A5B9WC91_9BACT</name>
<dbReference type="KEGG" id="agv:OJF2_61520"/>
<dbReference type="Pfam" id="PF02812">
    <property type="entry name" value="ELFV_dehydrog_N"/>
    <property type="match status" value="1"/>
</dbReference>
<dbReference type="GO" id="GO:0000166">
    <property type="term" value="F:nucleotide binding"/>
    <property type="evidence" value="ECO:0007669"/>
    <property type="project" value="UniProtKB-KW"/>
</dbReference>
<dbReference type="SMART" id="SM00839">
    <property type="entry name" value="ELFV_dehydrog"/>
    <property type="match status" value="1"/>
</dbReference>
<dbReference type="SUPFAM" id="SSF53223">
    <property type="entry name" value="Aminoacid dehydrogenase-like, N-terminal domain"/>
    <property type="match status" value="1"/>
</dbReference>
<gene>
    <name evidence="10" type="primary">gdhA</name>
    <name evidence="10" type="ORF">OJF2_61520</name>
</gene>
<evidence type="ECO:0000256" key="5">
    <source>
        <dbReference type="PIRSR" id="PIRSR000185-1"/>
    </source>
</evidence>
<dbReference type="PROSITE" id="PS00074">
    <property type="entry name" value="GLFV_DEHYDROGENASE"/>
    <property type="match status" value="1"/>
</dbReference>
<dbReference type="Proteomes" id="UP000324233">
    <property type="component" value="Chromosome"/>
</dbReference>
<feature type="binding site" evidence="6">
    <location>
        <position position="198"/>
    </location>
    <ligand>
        <name>NAD(+)</name>
        <dbReference type="ChEBI" id="CHEBI:57540"/>
    </ligand>
</feature>
<accession>A0A5B9WC91</accession>